<evidence type="ECO:0000313" key="1">
    <source>
        <dbReference type="EMBL" id="TVU63436.1"/>
    </source>
</evidence>
<organism evidence="1 2">
    <name type="scientific">Paenarthrobacter nitroguajacolicus</name>
    <name type="common">Arthrobacter nitroguajacolicus</name>
    <dbReference type="NCBI Taxonomy" id="211146"/>
    <lineage>
        <taxon>Bacteria</taxon>
        <taxon>Bacillati</taxon>
        <taxon>Actinomycetota</taxon>
        <taxon>Actinomycetes</taxon>
        <taxon>Micrococcales</taxon>
        <taxon>Micrococcaceae</taxon>
        <taxon>Paenarthrobacter</taxon>
    </lineage>
</organism>
<reference evidence="1 2" key="1">
    <citation type="submission" date="2019-07" db="EMBL/GenBank/DDBJ databases">
        <title>Diversity of Bacteria from Kongsfjorden, Arctic.</title>
        <authorList>
            <person name="Yu Y."/>
        </authorList>
    </citation>
    <scope>NUCLEOTIDE SEQUENCE [LARGE SCALE GENOMIC DNA]</scope>
    <source>
        <strain evidence="1 2">SM1928</strain>
    </source>
</reference>
<sequence>MSALGPAWLQRLAAVASLHDAHRRALFTYVRGADDAVGRDEAALALGMPRSTASFHLDRLARDGLLQVEFRKSAKKAAGPGSGRPAKLYKPALDEVGVSVPARHYDLAGDLMATAILRSSAGGVPVVEALLQVAESKGRDAGRPGNLMGALADLGYEPLPDSAGGYRLINCPFRRLSRDHAEVVCSMNGAFLRGAAEASGLDPSVVVPHASTGHCCARIAAVGDGPQSWASASVE</sequence>
<proteinExistence type="predicted"/>
<dbReference type="RefSeq" id="WP_144649985.1">
    <property type="nucleotide sequence ID" value="NZ_VNFK01000006.1"/>
</dbReference>
<dbReference type="InterPro" id="IPR036390">
    <property type="entry name" value="WH_DNA-bd_sf"/>
</dbReference>
<evidence type="ECO:0000313" key="2">
    <source>
        <dbReference type="Proteomes" id="UP000316500"/>
    </source>
</evidence>
<dbReference type="AlphaFoldDB" id="A0A558H2V3"/>
<dbReference type="EMBL" id="VNFK01000006">
    <property type="protein sequence ID" value="TVU63436.1"/>
    <property type="molecule type" value="Genomic_DNA"/>
</dbReference>
<protein>
    <submittedName>
        <fullName evidence="1">Transcriptional regulator</fullName>
    </submittedName>
</protein>
<dbReference type="Proteomes" id="UP000316500">
    <property type="component" value="Unassembled WGS sequence"/>
</dbReference>
<name>A0A558H2V3_PAENT</name>
<gene>
    <name evidence="1" type="ORF">FQP90_10690</name>
</gene>
<dbReference type="OrthoDB" id="3399802at2"/>
<accession>A0A558H2V3</accession>
<dbReference type="Gene3D" id="1.10.10.10">
    <property type="entry name" value="Winged helix-like DNA-binding domain superfamily/Winged helix DNA-binding domain"/>
    <property type="match status" value="1"/>
</dbReference>
<dbReference type="InterPro" id="IPR036388">
    <property type="entry name" value="WH-like_DNA-bd_sf"/>
</dbReference>
<comment type="caution">
    <text evidence="1">The sequence shown here is derived from an EMBL/GenBank/DDBJ whole genome shotgun (WGS) entry which is preliminary data.</text>
</comment>
<dbReference type="SUPFAM" id="SSF46785">
    <property type="entry name" value="Winged helix' DNA-binding domain"/>
    <property type="match status" value="1"/>
</dbReference>